<comment type="caution">
    <text evidence="2">The sequence shown here is derived from an EMBL/GenBank/DDBJ whole genome shotgun (WGS) entry which is preliminary data.</text>
</comment>
<dbReference type="Proteomes" id="UP001165082">
    <property type="component" value="Unassembled WGS sequence"/>
</dbReference>
<feature type="compositionally biased region" description="Basic and acidic residues" evidence="1">
    <location>
        <begin position="143"/>
        <end position="166"/>
    </location>
</feature>
<evidence type="ECO:0000256" key="1">
    <source>
        <dbReference type="SAM" id="MobiDB-lite"/>
    </source>
</evidence>
<dbReference type="InterPro" id="IPR014952">
    <property type="entry name" value="DUF1823"/>
</dbReference>
<feature type="region of interest" description="Disordered" evidence="1">
    <location>
        <begin position="143"/>
        <end position="172"/>
    </location>
</feature>
<accession>A0A9W7G348</accession>
<dbReference type="AlphaFoldDB" id="A0A9W7G348"/>
<evidence type="ECO:0000313" key="3">
    <source>
        <dbReference type="Proteomes" id="UP001165082"/>
    </source>
</evidence>
<proteinExistence type="predicted"/>
<feature type="non-terminal residue" evidence="2">
    <location>
        <position position="1"/>
    </location>
</feature>
<dbReference type="Gene3D" id="1.10.418.90">
    <property type="entry name" value="Protein of unknown function DUF1823"/>
    <property type="match status" value="1"/>
</dbReference>
<sequence length="172" mass="20381">LTNIQFMKILQWGDYASLTTDLEVNTLVWKCLGYRFEDGAWNSDGCFPNWRDKYPAPPDFIGMQRVYSKEVDNPSLRANQALCKTIPLGNKQSLKEHLREYGFTGFKLDQLTPNKTRRAQCANWLLYYRENLYGYTLEELKERREKEQEEQKRKEKEEGTEGEWKPPFKPVV</sequence>
<keyword evidence="3" id="KW-1185">Reference proteome</keyword>
<name>A0A9W7G348_9STRA</name>
<dbReference type="EMBL" id="BRXZ01007662">
    <property type="protein sequence ID" value="GMI31314.1"/>
    <property type="molecule type" value="Genomic_DNA"/>
</dbReference>
<dbReference type="Pfam" id="PF08853">
    <property type="entry name" value="DUF1823"/>
    <property type="match status" value="1"/>
</dbReference>
<gene>
    <name evidence="2" type="ORF">TrRE_jg4057</name>
</gene>
<reference evidence="2" key="1">
    <citation type="submission" date="2022-07" db="EMBL/GenBank/DDBJ databases">
        <title>Genome analysis of Parmales, a sister group of diatoms, reveals the evolutionary specialization of diatoms from phago-mixotrophs to photoautotrophs.</title>
        <authorList>
            <person name="Ban H."/>
            <person name="Sato S."/>
            <person name="Yoshikawa S."/>
            <person name="Kazumasa Y."/>
            <person name="Nakamura Y."/>
            <person name="Ichinomiya M."/>
            <person name="Saitoh K."/>
            <person name="Sato N."/>
            <person name="Blanc-Mathieu R."/>
            <person name="Endo H."/>
            <person name="Kuwata A."/>
            <person name="Ogata H."/>
        </authorList>
    </citation>
    <scope>NUCLEOTIDE SEQUENCE</scope>
</reference>
<dbReference type="OrthoDB" id="4311at2759"/>
<protein>
    <submittedName>
        <fullName evidence="2">Uncharacterized protein</fullName>
    </submittedName>
</protein>
<organism evidence="2 3">
    <name type="scientific">Triparma retinervis</name>
    <dbReference type="NCBI Taxonomy" id="2557542"/>
    <lineage>
        <taxon>Eukaryota</taxon>
        <taxon>Sar</taxon>
        <taxon>Stramenopiles</taxon>
        <taxon>Ochrophyta</taxon>
        <taxon>Bolidophyceae</taxon>
        <taxon>Parmales</taxon>
        <taxon>Triparmaceae</taxon>
        <taxon>Triparma</taxon>
    </lineage>
</organism>
<evidence type="ECO:0000313" key="2">
    <source>
        <dbReference type="EMBL" id="GMI31314.1"/>
    </source>
</evidence>